<dbReference type="EMBL" id="CAADRP010001335">
    <property type="protein sequence ID" value="VFU37821.1"/>
    <property type="molecule type" value="Genomic_DNA"/>
</dbReference>
<dbReference type="Pfam" id="PF14580">
    <property type="entry name" value="LRR_9"/>
    <property type="match status" value="1"/>
</dbReference>
<dbReference type="InterPro" id="IPR001611">
    <property type="entry name" value="Leu-rich_rpt"/>
</dbReference>
<feature type="compositionally biased region" description="Acidic residues" evidence="4">
    <location>
        <begin position="497"/>
        <end position="509"/>
    </location>
</feature>
<accession>A0A6N2LD45</accession>
<gene>
    <name evidence="5" type="ORF">SVIM_LOCUS202905</name>
</gene>
<dbReference type="PANTHER" id="PTHR11375">
    <property type="entry name" value="ACIDIC LEUCINE-RICH NUCLEAR PHOSPHOPROTEIN 32"/>
    <property type="match status" value="1"/>
</dbReference>
<evidence type="ECO:0000313" key="5">
    <source>
        <dbReference type="EMBL" id="VFU37821.1"/>
    </source>
</evidence>
<name>A0A6N2LD45_SALVM</name>
<evidence type="ECO:0000256" key="4">
    <source>
        <dbReference type="SAM" id="MobiDB-lite"/>
    </source>
</evidence>
<organism evidence="5">
    <name type="scientific">Salix viminalis</name>
    <name type="common">Common osier</name>
    <name type="synonym">Basket willow</name>
    <dbReference type="NCBI Taxonomy" id="40686"/>
    <lineage>
        <taxon>Eukaryota</taxon>
        <taxon>Viridiplantae</taxon>
        <taxon>Streptophyta</taxon>
        <taxon>Embryophyta</taxon>
        <taxon>Tracheophyta</taxon>
        <taxon>Spermatophyta</taxon>
        <taxon>Magnoliopsida</taxon>
        <taxon>eudicotyledons</taxon>
        <taxon>Gunneridae</taxon>
        <taxon>Pentapetalae</taxon>
        <taxon>rosids</taxon>
        <taxon>fabids</taxon>
        <taxon>Malpighiales</taxon>
        <taxon>Salicaceae</taxon>
        <taxon>Saliceae</taxon>
        <taxon>Salix</taxon>
    </lineage>
</organism>
<dbReference type="GO" id="GO:0042393">
    <property type="term" value="F:histone binding"/>
    <property type="evidence" value="ECO:0007669"/>
    <property type="project" value="TreeGrafter"/>
</dbReference>
<dbReference type="GO" id="GO:0005634">
    <property type="term" value="C:nucleus"/>
    <property type="evidence" value="ECO:0007669"/>
    <property type="project" value="TreeGrafter"/>
</dbReference>
<feature type="region of interest" description="Disordered" evidence="4">
    <location>
        <begin position="156"/>
        <end position="383"/>
    </location>
</feature>
<keyword evidence="2" id="KW-0677">Repeat</keyword>
<dbReference type="SUPFAM" id="SSF52058">
    <property type="entry name" value="L domain-like"/>
    <property type="match status" value="1"/>
</dbReference>
<protein>
    <recommendedName>
        <fullName evidence="6">U2A'/phosphoprotein 32 family A C-terminal domain-containing protein</fullName>
    </recommendedName>
</protein>
<feature type="compositionally biased region" description="Acidic residues" evidence="4">
    <location>
        <begin position="164"/>
        <end position="177"/>
    </location>
</feature>
<sequence>MDEIWERAVETALEGQTDNLAVRALTLDGAVKCIQGRLPAAPSLFEKFENLQHLSIASIGVSTLEQFPRLGNLEKLILSDNRISGGLEFLVEAGLESLRDLDLSNNRIQYIEDLAPLAKLRLVSLDLYECPVTRVKDYRASVFGLISSLKYLDKMDAEENERPESDDDDEEEEEAAAEDPGSGEVDGEEERPFRMNNGHSEVGEGIVDEGEESEADEEEVETGGESIGAGQNGFRVEVVDRREEGEGEEEGDEFGEEEIDEDEDEDDVVEVHEIGDDSDEDNDAVEFEEADDDDDDNNGDDDEEDEEGEEEEVDNDEGDLGEPESTGRLTSTEGEIDGHEHGEDDGEEDDIGETGDEDQGIENGGEFDDEEDGEEEKRWKDMTSVEGLKPYFTAYICMSRYYLGLFTSREDARKFWMFAQLSNAESSGIRKFRFLDEDSDEGYLVQPVGQAEVHQPGVSDLEPVNVEDDPEGVEEVDDDDELQMLPSSSHVKRKRDEDEEDSEDEDDVVEYTKSSSKKHL</sequence>
<proteinExistence type="inferred from homology"/>
<dbReference type="PROSITE" id="PS51450">
    <property type="entry name" value="LRR"/>
    <property type="match status" value="1"/>
</dbReference>
<dbReference type="AlphaFoldDB" id="A0A6N2LD45"/>
<feature type="region of interest" description="Disordered" evidence="4">
    <location>
        <begin position="455"/>
        <end position="520"/>
    </location>
</feature>
<dbReference type="InterPro" id="IPR032675">
    <property type="entry name" value="LRR_dom_sf"/>
</dbReference>
<evidence type="ECO:0000256" key="3">
    <source>
        <dbReference type="ARBA" id="ARBA00025777"/>
    </source>
</evidence>
<feature type="compositionally biased region" description="Acidic residues" evidence="4">
    <location>
        <begin position="245"/>
        <end position="268"/>
    </location>
</feature>
<evidence type="ECO:0000256" key="2">
    <source>
        <dbReference type="ARBA" id="ARBA00022737"/>
    </source>
</evidence>
<reference evidence="5" key="1">
    <citation type="submission" date="2019-03" db="EMBL/GenBank/DDBJ databases">
        <authorList>
            <person name="Mank J."/>
            <person name="Almeida P."/>
        </authorList>
    </citation>
    <scope>NUCLEOTIDE SEQUENCE</scope>
    <source>
        <strain evidence="5">78183</strain>
    </source>
</reference>
<dbReference type="InterPro" id="IPR045081">
    <property type="entry name" value="AN32"/>
</dbReference>
<evidence type="ECO:0008006" key="6">
    <source>
        <dbReference type="Google" id="ProtNLM"/>
    </source>
</evidence>
<feature type="compositionally biased region" description="Acidic residues" evidence="4">
    <location>
        <begin position="276"/>
        <end position="322"/>
    </location>
</feature>
<dbReference type="SMART" id="SM00365">
    <property type="entry name" value="LRR_SD22"/>
    <property type="match status" value="2"/>
</dbReference>
<keyword evidence="1" id="KW-0433">Leucine-rich repeat</keyword>
<feature type="compositionally biased region" description="Acidic residues" evidence="4">
    <location>
        <begin position="343"/>
        <end position="374"/>
    </location>
</feature>
<dbReference type="PANTHER" id="PTHR11375:SF0">
    <property type="entry name" value="ACIDIC LEUCINE-RICH NUCLEAR PHOSPHOPROTEIN 32 FAMILY MEMBER A"/>
    <property type="match status" value="1"/>
</dbReference>
<comment type="similarity">
    <text evidence="3">Belongs to the ANP32 family.</text>
</comment>
<dbReference type="Gene3D" id="3.80.10.10">
    <property type="entry name" value="Ribonuclease Inhibitor"/>
    <property type="match status" value="1"/>
</dbReference>
<evidence type="ECO:0000256" key="1">
    <source>
        <dbReference type="ARBA" id="ARBA00022614"/>
    </source>
</evidence>
<feature type="compositionally biased region" description="Acidic residues" evidence="4">
    <location>
        <begin position="465"/>
        <end position="482"/>
    </location>
</feature>
<dbReference type="FunFam" id="3.80.10.10:FF:000131">
    <property type="entry name" value="acidic leucine-rich nuclear phosphoprotein 32-related protein-like"/>
    <property type="match status" value="1"/>
</dbReference>
<feature type="compositionally biased region" description="Acidic residues" evidence="4">
    <location>
        <begin position="206"/>
        <end position="222"/>
    </location>
</feature>